<proteinExistence type="predicted"/>
<dbReference type="InterPro" id="IPR044925">
    <property type="entry name" value="His-Me_finger_sf"/>
</dbReference>
<organism evidence="2 3">
    <name type="scientific">Acanthosepion pharaonis</name>
    <name type="common">Pharaoh cuttlefish</name>
    <name type="synonym">Sepia pharaonis</name>
    <dbReference type="NCBI Taxonomy" id="158019"/>
    <lineage>
        <taxon>Eukaryota</taxon>
        <taxon>Metazoa</taxon>
        <taxon>Spiralia</taxon>
        <taxon>Lophotrochozoa</taxon>
        <taxon>Mollusca</taxon>
        <taxon>Cephalopoda</taxon>
        <taxon>Coleoidea</taxon>
        <taxon>Decapodiformes</taxon>
        <taxon>Sepiida</taxon>
        <taxon>Sepiina</taxon>
        <taxon>Sepiidae</taxon>
        <taxon>Acanthosepion</taxon>
    </lineage>
</organism>
<gene>
    <name evidence="2" type="ORF">SPHA_23577</name>
</gene>
<dbReference type="EMBL" id="CAHIKZ030000872">
    <property type="protein sequence ID" value="CAE1242990.1"/>
    <property type="molecule type" value="Genomic_DNA"/>
</dbReference>
<evidence type="ECO:0000313" key="2">
    <source>
        <dbReference type="EMBL" id="CAE1242990.1"/>
    </source>
</evidence>
<keyword evidence="3" id="KW-1185">Reference proteome</keyword>
<feature type="region of interest" description="Disordered" evidence="1">
    <location>
        <begin position="126"/>
        <end position="153"/>
    </location>
</feature>
<dbReference type="AlphaFoldDB" id="A0A812BU10"/>
<comment type="caution">
    <text evidence="2">The sequence shown here is derived from an EMBL/GenBank/DDBJ whole genome shotgun (WGS) entry which is preliminary data.</text>
</comment>
<dbReference type="SUPFAM" id="SSF54060">
    <property type="entry name" value="His-Me finger endonucleases"/>
    <property type="match status" value="2"/>
</dbReference>
<dbReference type="OrthoDB" id="69221at2759"/>
<protein>
    <submittedName>
        <fullName evidence="2">Uncharacterized protein</fullName>
    </submittedName>
</protein>
<accession>A0A812BU10</accession>
<dbReference type="InterPro" id="IPR039015">
    <property type="entry name" value="ENDOD1"/>
</dbReference>
<name>A0A812BU10_ACAPH</name>
<dbReference type="InterPro" id="IPR044929">
    <property type="entry name" value="DNA/RNA_non-sp_Endonuclease_sf"/>
</dbReference>
<evidence type="ECO:0000256" key="1">
    <source>
        <dbReference type="SAM" id="MobiDB-lite"/>
    </source>
</evidence>
<sequence>MTQTRKKGLTAVSELEKEIRYDQCAMGKYQATPSDYEYTSYRIGQLLPPELVGHRVDDQLASFAMTNTVPMHRDFYVEWKRVTQIIYKYAKEVCRVPQPHEAYEAAAAAAAQKALEITSTTAPASTAAPSAITTEAASTSTPSPSSESSTEFPSSEVLNYGQLYLVAGAVPTLGYKKTVGNGVNVPHLIWMGGCCLQGNETKGFAVYGQNSAQSSMGATSLPQLEILLSQEYTKHTKRSHPFKIKIFPGFQGRCSSAQNDDSLNLTL</sequence>
<dbReference type="PANTHER" id="PTHR21472:SF28">
    <property type="entry name" value="EXTRACELLULAR ENDONUCLEASE SUBUNIT A DOMAIN-CONTAINING PROTEIN"/>
    <property type="match status" value="1"/>
</dbReference>
<reference evidence="2" key="1">
    <citation type="submission" date="2021-01" db="EMBL/GenBank/DDBJ databases">
        <authorList>
            <person name="Li R."/>
            <person name="Bekaert M."/>
        </authorList>
    </citation>
    <scope>NUCLEOTIDE SEQUENCE</scope>
    <source>
        <strain evidence="2">Farmed</strain>
    </source>
</reference>
<evidence type="ECO:0000313" key="3">
    <source>
        <dbReference type="Proteomes" id="UP000597762"/>
    </source>
</evidence>
<dbReference type="PANTHER" id="PTHR21472">
    <property type="entry name" value="ENDONUCLEASE DOMAIN-CONTAINING 1 PROTEIN ENDOD1"/>
    <property type="match status" value="1"/>
</dbReference>
<dbReference type="Proteomes" id="UP000597762">
    <property type="component" value="Unassembled WGS sequence"/>
</dbReference>
<dbReference type="Gene3D" id="3.40.570.10">
    <property type="entry name" value="Extracellular Endonuclease, subunit A"/>
    <property type="match status" value="1"/>
</dbReference>